<reference evidence="2 3" key="1">
    <citation type="submission" date="2016-10" db="EMBL/GenBank/DDBJ databases">
        <authorList>
            <person name="de Groot N.N."/>
        </authorList>
    </citation>
    <scope>NUCLEOTIDE SEQUENCE [LARGE SCALE GENOMIC DNA]</scope>
    <source>
        <strain evidence="2">1</strain>
    </source>
</reference>
<feature type="transmembrane region" description="Helical" evidence="1">
    <location>
        <begin position="62"/>
        <end position="82"/>
    </location>
</feature>
<name>A0A1G5SCZ1_9PROT</name>
<keyword evidence="1" id="KW-1133">Transmembrane helix</keyword>
<dbReference type="Proteomes" id="UP000198729">
    <property type="component" value="Unassembled WGS sequence"/>
</dbReference>
<evidence type="ECO:0000256" key="1">
    <source>
        <dbReference type="SAM" id="Phobius"/>
    </source>
</evidence>
<evidence type="ECO:0000313" key="3">
    <source>
        <dbReference type="Proteomes" id="UP000198729"/>
    </source>
</evidence>
<proteinExistence type="predicted"/>
<keyword evidence="3" id="KW-1185">Reference proteome</keyword>
<accession>A0A1G5SCZ1</accession>
<keyword evidence="1" id="KW-0472">Membrane</keyword>
<dbReference type="OrthoDB" id="9815959at2"/>
<feature type="transmembrane region" description="Helical" evidence="1">
    <location>
        <begin position="109"/>
        <end position="133"/>
    </location>
</feature>
<protein>
    <submittedName>
        <fullName evidence="2">Uncharacterized protein</fullName>
    </submittedName>
</protein>
<sequence length="151" mass="17398">MAMVFCRNCGKEIKKTANICTYCKTSWFSKKHENPAIPDGIKGWSWGAFTFNGIWAIGNRTWVGLLSFIPIVGIIMCVILGIKGREWAWRNKEWESIEHFNRVQKKWSFWGGVLIITVISLDIASAFLAVPAYQDYVQQTKNNMNLNQNYK</sequence>
<gene>
    <name evidence="2" type="ORF">NSMM_330073</name>
</gene>
<evidence type="ECO:0000313" key="2">
    <source>
        <dbReference type="EMBL" id="SCZ85053.1"/>
    </source>
</evidence>
<keyword evidence="1" id="KW-0812">Transmembrane</keyword>
<organism evidence="2 3">
    <name type="scientific">Nitrosomonas mobilis</name>
    <dbReference type="NCBI Taxonomy" id="51642"/>
    <lineage>
        <taxon>Bacteria</taxon>
        <taxon>Pseudomonadati</taxon>
        <taxon>Pseudomonadota</taxon>
        <taxon>Betaproteobacteria</taxon>
        <taxon>Nitrosomonadales</taxon>
        <taxon>Nitrosomonadaceae</taxon>
        <taxon>Nitrosomonas</taxon>
    </lineage>
</organism>
<dbReference type="AlphaFoldDB" id="A0A1G5SCZ1"/>
<dbReference type="RefSeq" id="WP_090285013.1">
    <property type="nucleotide sequence ID" value="NZ_FMWO01000040.1"/>
</dbReference>
<dbReference type="EMBL" id="FMWO01000040">
    <property type="protein sequence ID" value="SCZ85053.1"/>
    <property type="molecule type" value="Genomic_DNA"/>
</dbReference>
<dbReference type="STRING" id="51642.NSMM_330073"/>